<proteinExistence type="predicted"/>
<comment type="caution">
    <text evidence="1">The sequence shown here is derived from an EMBL/GenBank/DDBJ whole genome shotgun (WGS) entry which is preliminary data.</text>
</comment>
<organism evidence="1">
    <name type="scientific">Fervidobacterium thailandense</name>
    <dbReference type="NCBI Taxonomy" id="1008305"/>
    <lineage>
        <taxon>Bacteria</taxon>
        <taxon>Thermotogati</taxon>
        <taxon>Thermotogota</taxon>
        <taxon>Thermotogae</taxon>
        <taxon>Thermotogales</taxon>
        <taxon>Fervidobacteriaceae</taxon>
        <taxon>Fervidobacterium</taxon>
    </lineage>
</organism>
<accession>A0A7C4RV69</accession>
<dbReference type="AlphaFoldDB" id="A0A7C4RV69"/>
<name>A0A7C4RV69_9BACT</name>
<gene>
    <name evidence="1" type="ORF">ENT77_01875</name>
</gene>
<dbReference type="EMBL" id="DSZY01000010">
    <property type="protein sequence ID" value="HGU39936.1"/>
    <property type="molecule type" value="Genomic_DNA"/>
</dbReference>
<sequence length="206" mass="24185">MRSPGRKVSPLCVVRSSNKEIFLELNVDVDVLRLHEVLSLLQRFEHSDLEINQYLNELFQLYRTPFLHFIDNFWVITYRELLEDLLANTLIKLLIFRRLNLHTRIKLINLLATTLSTWLTFSDLPKILEFHKVKVPTLRNLFMESNTDRNIVPVRIVSVNNAQRLDLFKVASSIFPLSSDEYLIYINSSELEKFVSGGNKPRDVLR</sequence>
<evidence type="ECO:0000313" key="1">
    <source>
        <dbReference type="EMBL" id="HGU39936.1"/>
    </source>
</evidence>
<protein>
    <submittedName>
        <fullName evidence="1">Uncharacterized protein</fullName>
    </submittedName>
</protein>
<reference evidence="1" key="1">
    <citation type="journal article" date="2020" name="mSystems">
        <title>Genome- and Community-Level Interaction Insights into Carbon Utilization and Element Cycling Functions of Hydrothermarchaeota in Hydrothermal Sediment.</title>
        <authorList>
            <person name="Zhou Z."/>
            <person name="Liu Y."/>
            <person name="Xu W."/>
            <person name="Pan J."/>
            <person name="Luo Z.H."/>
            <person name="Li M."/>
        </authorList>
    </citation>
    <scope>NUCLEOTIDE SEQUENCE [LARGE SCALE GENOMIC DNA]</scope>
    <source>
        <strain evidence="1">SpSt-609</strain>
    </source>
</reference>